<dbReference type="AlphaFoldDB" id="A0AAV1ZCW1"/>
<gene>
    <name evidence="2" type="ORF">LARSCL_LOCUS4767</name>
</gene>
<organism evidence="2 3">
    <name type="scientific">Larinioides sclopetarius</name>
    <dbReference type="NCBI Taxonomy" id="280406"/>
    <lineage>
        <taxon>Eukaryota</taxon>
        <taxon>Metazoa</taxon>
        <taxon>Ecdysozoa</taxon>
        <taxon>Arthropoda</taxon>
        <taxon>Chelicerata</taxon>
        <taxon>Arachnida</taxon>
        <taxon>Araneae</taxon>
        <taxon>Araneomorphae</taxon>
        <taxon>Entelegynae</taxon>
        <taxon>Araneoidea</taxon>
        <taxon>Araneidae</taxon>
        <taxon>Larinioides</taxon>
    </lineage>
</organism>
<proteinExistence type="predicted"/>
<reference evidence="2 3" key="1">
    <citation type="submission" date="2024-04" db="EMBL/GenBank/DDBJ databases">
        <authorList>
            <person name="Rising A."/>
            <person name="Reimegard J."/>
            <person name="Sonavane S."/>
            <person name="Akerstrom W."/>
            <person name="Nylinder S."/>
            <person name="Hedman E."/>
            <person name="Kallberg Y."/>
        </authorList>
    </citation>
    <scope>NUCLEOTIDE SEQUENCE [LARGE SCALE GENOMIC DNA]</scope>
</reference>
<evidence type="ECO:0000256" key="1">
    <source>
        <dbReference type="SAM" id="Coils"/>
    </source>
</evidence>
<dbReference type="EMBL" id="CAXIEN010000041">
    <property type="protein sequence ID" value="CAL1269493.1"/>
    <property type="molecule type" value="Genomic_DNA"/>
</dbReference>
<dbReference type="Proteomes" id="UP001497382">
    <property type="component" value="Unassembled WGS sequence"/>
</dbReference>
<protein>
    <submittedName>
        <fullName evidence="2">Uncharacterized protein</fullName>
    </submittedName>
</protein>
<keyword evidence="1" id="KW-0175">Coiled coil</keyword>
<keyword evidence="3" id="KW-1185">Reference proteome</keyword>
<name>A0AAV1ZCW1_9ARAC</name>
<sequence length="251" mass="28734">MVEPVRGKISLLASDPNNFIDVNFNAEAFEHKLIIGYIATSDLMNKTKTLTNPVELAVIVKKAITNLDLDIPKDAIDYIKNQGKYFTFLQTISDKMLNSEPWDQLFKDVEVFLANSKTAILDDLKSAAEKVNNQLQANLKDVAKVLQEEYSEIIKSLEMKKLPEKLRRDSRFISDLIQEIENGTTTEKLVNSILYIADNLGIFVPKHILRNIENQGKYLRFLDIISKEISVDGKMTWLPPFKFIAKYFQES</sequence>
<accession>A0AAV1ZCW1</accession>
<evidence type="ECO:0000313" key="3">
    <source>
        <dbReference type="Proteomes" id="UP001497382"/>
    </source>
</evidence>
<comment type="caution">
    <text evidence="2">The sequence shown here is derived from an EMBL/GenBank/DDBJ whole genome shotgun (WGS) entry which is preliminary data.</text>
</comment>
<evidence type="ECO:0000313" key="2">
    <source>
        <dbReference type="EMBL" id="CAL1269493.1"/>
    </source>
</evidence>
<feature type="coiled-coil region" evidence="1">
    <location>
        <begin position="121"/>
        <end position="152"/>
    </location>
</feature>